<sequence length="364" mass="39421">MLQPAPIHTLPPTHPTLTTHIPTFLSPTTTPQKMQSTIHALTTELITTAKTHDPNLTNPTMIPILRGALPMYVAAAPLFPTTTCILARCSKKKGTKEVVVEWPGRRPFPPAEDEGKIVVLDTLVATGDTVVRVCEELWEMSSGTGGAGRERSVVVLCCYAAPEALERIAACPVVEYVVVAMRAERCDEHGYLVPYTHGDIGDKIYGAAWKGKQEVVVAEGEDVDCVLSGVEGLLVRNGGLWELTGDGLGIEREIRGKPGQDYSRRHKEEYTSHHHGARKHLQAPIGPVLSTQDRPSNGTPRERSDTDTSEQNALTNPSLGHVGRDLAQKGRYHADERPRGKSIQQAEDDVDGCTAGGKKGTGKP</sequence>
<dbReference type="EMBL" id="BSYA01000094">
    <property type="protein sequence ID" value="GMG32035.1"/>
    <property type="molecule type" value="Genomic_DNA"/>
</dbReference>
<dbReference type="InterPro" id="IPR000836">
    <property type="entry name" value="PRTase_dom"/>
</dbReference>
<dbReference type="CDD" id="cd06223">
    <property type="entry name" value="PRTases_typeI"/>
    <property type="match status" value="1"/>
</dbReference>
<evidence type="ECO:0000313" key="4">
    <source>
        <dbReference type="Proteomes" id="UP001165205"/>
    </source>
</evidence>
<feature type="compositionally biased region" description="Gly residues" evidence="1">
    <location>
        <begin position="354"/>
        <end position="364"/>
    </location>
</feature>
<evidence type="ECO:0000313" key="3">
    <source>
        <dbReference type="EMBL" id="GMG32035.1"/>
    </source>
</evidence>
<feature type="compositionally biased region" description="Polar residues" evidence="1">
    <location>
        <begin position="289"/>
        <end position="299"/>
    </location>
</feature>
<dbReference type="SUPFAM" id="SSF53271">
    <property type="entry name" value="PRTase-like"/>
    <property type="match status" value="1"/>
</dbReference>
<feature type="region of interest" description="Disordered" evidence="1">
    <location>
        <begin position="252"/>
        <end position="364"/>
    </location>
</feature>
<feature type="compositionally biased region" description="Basic and acidic residues" evidence="1">
    <location>
        <begin position="252"/>
        <end position="272"/>
    </location>
</feature>
<feature type="compositionally biased region" description="Basic and acidic residues" evidence="1">
    <location>
        <begin position="322"/>
        <end position="339"/>
    </location>
</feature>
<proteinExistence type="predicted"/>
<evidence type="ECO:0000256" key="1">
    <source>
        <dbReference type="SAM" id="MobiDB-lite"/>
    </source>
</evidence>
<dbReference type="AlphaFoldDB" id="A0AAN4YKB0"/>
<dbReference type="Proteomes" id="UP001165205">
    <property type="component" value="Unassembled WGS sequence"/>
</dbReference>
<feature type="compositionally biased region" description="Polar residues" evidence="1">
    <location>
        <begin position="309"/>
        <end position="318"/>
    </location>
</feature>
<dbReference type="Pfam" id="PF14681">
    <property type="entry name" value="UPRTase"/>
    <property type="match status" value="1"/>
</dbReference>
<organism evidence="3 4">
    <name type="scientific">Aspergillus oryzae</name>
    <name type="common">Yellow koji mold</name>
    <dbReference type="NCBI Taxonomy" id="5062"/>
    <lineage>
        <taxon>Eukaryota</taxon>
        <taxon>Fungi</taxon>
        <taxon>Dikarya</taxon>
        <taxon>Ascomycota</taxon>
        <taxon>Pezizomycotina</taxon>
        <taxon>Eurotiomycetes</taxon>
        <taxon>Eurotiomycetidae</taxon>
        <taxon>Eurotiales</taxon>
        <taxon>Aspergillaceae</taxon>
        <taxon>Aspergillus</taxon>
        <taxon>Aspergillus subgen. Circumdati</taxon>
    </lineage>
</organism>
<dbReference type="Gene3D" id="3.40.50.2020">
    <property type="match status" value="1"/>
</dbReference>
<evidence type="ECO:0000259" key="2">
    <source>
        <dbReference type="Pfam" id="PF14681"/>
    </source>
</evidence>
<dbReference type="InterPro" id="IPR029057">
    <property type="entry name" value="PRTase-like"/>
</dbReference>
<accession>A0AAN4YKB0</accession>
<feature type="domain" description="Phosphoribosyltransferase" evidence="2">
    <location>
        <begin position="32"/>
        <end position="206"/>
    </location>
</feature>
<gene>
    <name evidence="3" type="ORF">Aory04_000781300</name>
</gene>
<name>A0AAN4YKB0_ASPOZ</name>
<comment type="caution">
    <text evidence="3">The sequence shown here is derived from an EMBL/GenBank/DDBJ whole genome shotgun (WGS) entry which is preliminary data.</text>
</comment>
<reference evidence="3" key="1">
    <citation type="submission" date="2023-04" db="EMBL/GenBank/DDBJ databases">
        <title>Aspergillus oryzae NBRC 4228.</title>
        <authorList>
            <person name="Ichikawa N."/>
            <person name="Sato H."/>
            <person name="Tonouchi N."/>
        </authorList>
    </citation>
    <scope>NUCLEOTIDE SEQUENCE</scope>
    <source>
        <strain evidence="3">NBRC 4228</strain>
    </source>
</reference>
<protein>
    <submittedName>
        <fullName evidence="3">Unnamed protein product</fullName>
    </submittedName>
</protein>